<reference evidence="2" key="1">
    <citation type="submission" date="2023-03" db="EMBL/GenBank/DDBJ databases">
        <authorList>
            <person name="Julca I."/>
        </authorList>
    </citation>
    <scope>NUCLEOTIDE SEQUENCE</scope>
</reference>
<sequence>MFWAADTDTPILHETYDMWDSMIERVKVIIFEHEGKDLLTGKSDFFNVVHKVLVDRWAKSFTPLHCFAHSLVPKYYSNAWLQGGGSGSMKRVAPHVDDEVSSNRFICLKRMFSESKQFKKVSKEYGMFATGSGPFNAPHVVEAREYEEPISWWANYGSPTPILQSLAFKKLLLQPASSSCCERNWSTYSMIHNVKRNRLTSQTAEDLVFVHANIRLITRKKQGPSKYWDICGDKFDIDGDIAELADLSINDPHIEAMTFDENFEENES</sequence>
<dbReference type="Pfam" id="PF05699">
    <property type="entry name" value="Dimer_Tnp_hAT"/>
    <property type="match status" value="1"/>
</dbReference>
<name>A0AAV1D4K6_OLDCO</name>
<evidence type="ECO:0000313" key="2">
    <source>
        <dbReference type="EMBL" id="CAI9102498.1"/>
    </source>
</evidence>
<organism evidence="2 3">
    <name type="scientific">Oldenlandia corymbosa var. corymbosa</name>
    <dbReference type="NCBI Taxonomy" id="529605"/>
    <lineage>
        <taxon>Eukaryota</taxon>
        <taxon>Viridiplantae</taxon>
        <taxon>Streptophyta</taxon>
        <taxon>Embryophyta</taxon>
        <taxon>Tracheophyta</taxon>
        <taxon>Spermatophyta</taxon>
        <taxon>Magnoliopsida</taxon>
        <taxon>eudicotyledons</taxon>
        <taxon>Gunneridae</taxon>
        <taxon>Pentapetalae</taxon>
        <taxon>asterids</taxon>
        <taxon>lamiids</taxon>
        <taxon>Gentianales</taxon>
        <taxon>Rubiaceae</taxon>
        <taxon>Rubioideae</taxon>
        <taxon>Spermacoceae</taxon>
        <taxon>Hedyotis-Oldenlandia complex</taxon>
        <taxon>Oldenlandia</taxon>
    </lineage>
</organism>
<feature type="domain" description="HAT C-terminal dimerisation" evidence="1">
    <location>
        <begin position="146"/>
        <end position="213"/>
    </location>
</feature>
<keyword evidence="3" id="KW-1185">Reference proteome</keyword>
<dbReference type="GO" id="GO:0046983">
    <property type="term" value="F:protein dimerization activity"/>
    <property type="evidence" value="ECO:0007669"/>
    <property type="project" value="InterPro"/>
</dbReference>
<dbReference type="AlphaFoldDB" id="A0AAV1D4K6"/>
<evidence type="ECO:0000259" key="1">
    <source>
        <dbReference type="Pfam" id="PF05699"/>
    </source>
</evidence>
<dbReference type="SUPFAM" id="SSF53098">
    <property type="entry name" value="Ribonuclease H-like"/>
    <property type="match status" value="1"/>
</dbReference>
<dbReference type="InterPro" id="IPR008906">
    <property type="entry name" value="HATC_C_dom"/>
</dbReference>
<gene>
    <name evidence="2" type="ORF">OLC1_LOCUS11839</name>
</gene>
<dbReference type="EMBL" id="OX459121">
    <property type="protein sequence ID" value="CAI9102498.1"/>
    <property type="molecule type" value="Genomic_DNA"/>
</dbReference>
<evidence type="ECO:0000313" key="3">
    <source>
        <dbReference type="Proteomes" id="UP001161247"/>
    </source>
</evidence>
<protein>
    <submittedName>
        <fullName evidence="2">OLC1v1000779C1</fullName>
    </submittedName>
</protein>
<accession>A0AAV1D4K6</accession>
<dbReference type="InterPro" id="IPR012337">
    <property type="entry name" value="RNaseH-like_sf"/>
</dbReference>
<proteinExistence type="predicted"/>
<dbReference type="Proteomes" id="UP001161247">
    <property type="component" value="Chromosome 4"/>
</dbReference>